<keyword evidence="11 12" id="KW-0472">Membrane</keyword>
<evidence type="ECO:0000256" key="5">
    <source>
        <dbReference type="ARBA" id="ARBA00022519"/>
    </source>
</evidence>
<evidence type="ECO:0000256" key="12">
    <source>
        <dbReference type="SAM" id="Phobius"/>
    </source>
</evidence>
<feature type="transmembrane region" description="Helical" evidence="12">
    <location>
        <begin position="241"/>
        <end position="262"/>
    </location>
</feature>
<reference evidence="14 15" key="1">
    <citation type="submission" date="2015-01" db="EMBL/GenBank/DDBJ databases">
        <title>Draft genome of the acidophilic iron oxidizer Ferrimicrobium acidiphilum strain T23.</title>
        <authorList>
            <person name="Poehlein A."/>
            <person name="Eisen S."/>
            <person name="Schloemann M."/>
            <person name="Johnson B.D."/>
            <person name="Daniel R."/>
            <person name="Muehling M."/>
        </authorList>
    </citation>
    <scope>NUCLEOTIDE SEQUENCE [LARGE SCALE GENOMIC DNA]</scope>
    <source>
        <strain evidence="14 15">T23</strain>
    </source>
</reference>
<dbReference type="OrthoDB" id="9783707at2"/>
<feature type="transmembrane region" description="Helical" evidence="12">
    <location>
        <begin position="155"/>
        <end position="172"/>
    </location>
</feature>
<evidence type="ECO:0000256" key="4">
    <source>
        <dbReference type="ARBA" id="ARBA00022516"/>
    </source>
</evidence>
<dbReference type="STRING" id="1121877.FEAC_29480"/>
<evidence type="ECO:0000256" key="6">
    <source>
        <dbReference type="ARBA" id="ARBA00022556"/>
    </source>
</evidence>
<evidence type="ECO:0000256" key="9">
    <source>
        <dbReference type="ARBA" id="ARBA00022989"/>
    </source>
</evidence>
<keyword evidence="6" id="KW-0441">Lipid A biosynthesis</keyword>
<keyword evidence="5" id="KW-0997">Cell inner membrane</keyword>
<dbReference type="PANTHER" id="PTHR30561">
    <property type="entry name" value="SMR FAMILY PROTON-DEPENDENT DRUG EFFLUX TRANSPORTER SUGE"/>
    <property type="match status" value="1"/>
</dbReference>
<dbReference type="GO" id="GO:0022857">
    <property type="term" value="F:transmembrane transporter activity"/>
    <property type="evidence" value="ECO:0007669"/>
    <property type="project" value="InterPro"/>
</dbReference>
<gene>
    <name evidence="14" type="ORF">FEAC_29480</name>
</gene>
<dbReference type="InterPro" id="IPR000390">
    <property type="entry name" value="Small_drug/metabolite_transptr"/>
</dbReference>
<dbReference type="InterPro" id="IPR037185">
    <property type="entry name" value="EmrE-like"/>
</dbReference>
<accession>A0A0D8FPU7</accession>
<dbReference type="GO" id="GO:0005886">
    <property type="term" value="C:plasma membrane"/>
    <property type="evidence" value="ECO:0007669"/>
    <property type="project" value="UniProtKB-SubCell"/>
</dbReference>
<comment type="subcellular location">
    <subcellularLocation>
        <location evidence="1">Cell membrane</location>
        <topology evidence="1">Multi-pass membrane protein</topology>
    </subcellularLocation>
</comment>
<keyword evidence="7 12" id="KW-0812">Transmembrane</keyword>
<dbReference type="GeneID" id="78373906"/>
<dbReference type="AlphaFoldDB" id="A0A0D8FPU7"/>
<dbReference type="Proteomes" id="UP000032336">
    <property type="component" value="Unassembled WGS sequence"/>
</dbReference>
<name>A0A0D8FPU7_9ACTN</name>
<evidence type="ECO:0000256" key="3">
    <source>
        <dbReference type="ARBA" id="ARBA00022475"/>
    </source>
</evidence>
<feature type="transmembrane region" description="Helical" evidence="12">
    <location>
        <begin position="129"/>
        <end position="149"/>
    </location>
</feature>
<dbReference type="eggNOG" id="COG0697">
    <property type="taxonomic scope" value="Bacteria"/>
</dbReference>
<feature type="transmembrane region" description="Helical" evidence="12">
    <location>
        <begin position="179"/>
        <end position="196"/>
    </location>
</feature>
<keyword evidence="8" id="KW-0448">Lipopolysaccharide biosynthesis</keyword>
<evidence type="ECO:0000256" key="8">
    <source>
        <dbReference type="ARBA" id="ARBA00022985"/>
    </source>
</evidence>
<feature type="transmembrane region" description="Helical" evidence="12">
    <location>
        <begin position="39"/>
        <end position="60"/>
    </location>
</feature>
<keyword evidence="10" id="KW-0443">Lipid metabolism</keyword>
<feature type="domain" description="EamA" evidence="13">
    <location>
        <begin position="179"/>
        <end position="313"/>
    </location>
</feature>
<dbReference type="RefSeq" id="WP_052566568.1">
    <property type="nucleotide sequence ID" value="NZ_JQKF01000072.1"/>
</dbReference>
<dbReference type="Gene3D" id="1.10.3730.20">
    <property type="match status" value="2"/>
</dbReference>
<keyword evidence="3" id="KW-1003">Cell membrane</keyword>
<comment type="similarity">
    <text evidence="2">Belongs to the EamA transporter family.</text>
</comment>
<keyword evidence="9 12" id="KW-1133">Transmembrane helix</keyword>
<evidence type="ECO:0000313" key="15">
    <source>
        <dbReference type="Proteomes" id="UP000032336"/>
    </source>
</evidence>
<feature type="transmembrane region" description="Helical" evidence="12">
    <location>
        <begin position="297"/>
        <end position="314"/>
    </location>
</feature>
<dbReference type="EMBL" id="JXUW01000049">
    <property type="protein sequence ID" value="KJE75315.1"/>
    <property type="molecule type" value="Genomic_DNA"/>
</dbReference>
<evidence type="ECO:0000256" key="2">
    <source>
        <dbReference type="ARBA" id="ARBA00007362"/>
    </source>
</evidence>
<evidence type="ECO:0000256" key="1">
    <source>
        <dbReference type="ARBA" id="ARBA00004651"/>
    </source>
</evidence>
<evidence type="ECO:0000256" key="7">
    <source>
        <dbReference type="ARBA" id="ARBA00022692"/>
    </source>
</evidence>
<evidence type="ECO:0000256" key="11">
    <source>
        <dbReference type="ARBA" id="ARBA00023136"/>
    </source>
</evidence>
<feature type="transmembrane region" description="Helical" evidence="12">
    <location>
        <begin position="72"/>
        <end position="93"/>
    </location>
</feature>
<dbReference type="Pfam" id="PF00892">
    <property type="entry name" value="EamA"/>
    <property type="match status" value="1"/>
</dbReference>
<organism evidence="14 15">
    <name type="scientific">Ferrimicrobium acidiphilum DSM 19497</name>
    <dbReference type="NCBI Taxonomy" id="1121877"/>
    <lineage>
        <taxon>Bacteria</taxon>
        <taxon>Bacillati</taxon>
        <taxon>Actinomycetota</taxon>
        <taxon>Acidimicrobiia</taxon>
        <taxon>Acidimicrobiales</taxon>
        <taxon>Acidimicrobiaceae</taxon>
        <taxon>Ferrimicrobium</taxon>
    </lineage>
</organism>
<protein>
    <submittedName>
        <fullName evidence="14">EamA-like transporter family protein</fullName>
    </submittedName>
</protein>
<feature type="transmembrane region" description="Helical" evidence="12">
    <location>
        <begin position="99"/>
        <end position="117"/>
    </location>
</feature>
<keyword evidence="15" id="KW-1185">Reference proteome</keyword>
<dbReference type="SUPFAM" id="SSF103481">
    <property type="entry name" value="Multidrug resistance efflux transporter EmrE"/>
    <property type="match status" value="2"/>
</dbReference>
<keyword evidence="4" id="KW-0444">Lipid biosynthesis</keyword>
<proteinExistence type="inferred from homology"/>
<feature type="transmembrane region" description="Helical" evidence="12">
    <location>
        <begin position="208"/>
        <end position="229"/>
    </location>
</feature>
<evidence type="ECO:0000313" key="14">
    <source>
        <dbReference type="EMBL" id="KJE75315.1"/>
    </source>
</evidence>
<sequence>MSLHPTLSLEKSYLPLNSNSASVNQTSVNQSNQRWARRAITITIWVLAIVLLASVTHASWNAIAKYLDDPSFAFVWINLTVAVIGACFIIAIGLPNRSALPFLLVSFIIHIAYNIFLLNSYRFGDLSQVYPLARGIAPILVAIGAFLFAGEQLNAIEVTGIIVIAAALASIAEFHATKALWLSLATGLAIGGYSLVDGIGVRHAHSSFAYAGLLFLLEGGVLGIGIGWMRIRRQRPLITTQLPLAVTAGALSYLAYAAVLWAQQRAPLGVVSALRETSVIVAALIGGYFLNEELGRRRLLAAVIVCIGVTILVLS</sequence>
<evidence type="ECO:0000256" key="10">
    <source>
        <dbReference type="ARBA" id="ARBA00023098"/>
    </source>
</evidence>
<dbReference type="InterPro" id="IPR000620">
    <property type="entry name" value="EamA_dom"/>
</dbReference>
<dbReference type="GO" id="GO:0009103">
    <property type="term" value="P:lipopolysaccharide biosynthetic process"/>
    <property type="evidence" value="ECO:0007669"/>
    <property type="project" value="UniProtKB-KW"/>
</dbReference>
<comment type="caution">
    <text evidence="14">The sequence shown here is derived from an EMBL/GenBank/DDBJ whole genome shotgun (WGS) entry which is preliminary data.</text>
</comment>
<evidence type="ECO:0000259" key="13">
    <source>
        <dbReference type="Pfam" id="PF00892"/>
    </source>
</evidence>
<feature type="transmembrane region" description="Helical" evidence="12">
    <location>
        <begin position="268"/>
        <end position="290"/>
    </location>
</feature>
<dbReference type="PANTHER" id="PTHR30561:SF9">
    <property type="entry name" value="4-AMINO-4-DEOXY-L-ARABINOSE-PHOSPHOUNDECAPRENOL FLIPPASE SUBUNIT ARNF-RELATED"/>
    <property type="match status" value="1"/>
</dbReference>